<feature type="region of interest" description="Disordered" evidence="1">
    <location>
        <begin position="80"/>
        <end position="101"/>
    </location>
</feature>
<reference evidence="2" key="2">
    <citation type="submission" date="2015-03" db="EMBL/GenBank/DDBJ databases">
        <authorList>
            <person name="Chow C.-E.T."/>
            <person name="Winget D.M."/>
            <person name="White R.A.III."/>
            <person name="Hallam S.J."/>
            <person name="Suttle C.A."/>
        </authorList>
    </citation>
    <scope>NUCLEOTIDE SEQUENCE</scope>
    <source>
        <strain evidence="2">Anoxic3_6</strain>
    </source>
</reference>
<proteinExistence type="predicted"/>
<sequence length="101" mass="11205">MDNKSDKIYINLTKNPDWKSPEDKLPIYVGPKNMKHPDKNWTIGVNIDGKWYNQAAFPSKDQDGKVKAGELTIILTPSGAGKSTNNSFAKADDGGNNEYTF</sequence>
<organism evidence="2">
    <name type="scientific">uncultured marine virus</name>
    <dbReference type="NCBI Taxonomy" id="186617"/>
    <lineage>
        <taxon>Viruses</taxon>
        <taxon>environmental samples</taxon>
    </lineage>
</organism>
<accession>A0A0F7L173</accession>
<protein>
    <submittedName>
        <fullName evidence="2">Uncharacterized protein</fullName>
    </submittedName>
</protein>
<reference evidence="2" key="1">
    <citation type="journal article" date="2015" name="Front. Microbiol.">
        <title>Combining genomic sequencing methods to explore viral diversity and reveal potential virus-host interactions.</title>
        <authorList>
            <person name="Chow C.E."/>
            <person name="Winget D.M."/>
            <person name="White R.A.III."/>
            <person name="Hallam S.J."/>
            <person name="Suttle C.A."/>
        </authorList>
    </citation>
    <scope>NUCLEOTIDE SEQUENCE</scope>
    <source>
        <strain evidence="2">Anoxic3_6</strain>
    </source>
</reference>
<evidence type="ECO:0000313" key="2">
    <source>
        <dbReference type="EMBL" id="AKH46309.1"/>
    </source>
</evidence>
<evidence type="ECO:0000256" key="1">
    <source>
        <dbReference type="SAM" id="MobiDB-lite"/>
    </source>
</evidence>
<name>A0A0F7L173_9VIRU</name>
<dbReference type="EMBL" id="KR029581">
    <property type="protein sequence ID" value="AKH46309.1"/>
    <property type="molecule type" value="Genomic_DNA"/>
</dbReference>